<organism evidence="2">
    <name type="scientific">Ixodes scapularis</name>
    <name type="common">Black-legged tick</name>
    <name type="synonym">Deer tick</name>
    <dbReference type="NCBI Taxonomy" id="6945"/>
    <lineage>
        <taxon>Eukaryota</taxon>
        <taxon>Metazoa</taxon>
        <taxon>Ecdysozoa</taxon>
        <taxon>Arthropoda</taxon>
        <taxon>Chelicerata</taxon>
        <taxon>Arachnida</taxon>
        <taxon>Acari</taxon>
        <taxon>Parasitiformes</taxon>
        <taxon>Ixodida</taxon>
        <taxon>Ixodoidea</taxon>
        <taxon>Ixodidae</taxon>
        <taxon>Ixodinae</taxon>
        <taxon>Ixodes</taxon>
    </lineage>
</organism>
<dbReference type="AlphaFoldDB" id="A0A4D5RAF5"/>
<name>A0A4D5RAF5_IXOSC</name>
<feature type="transmembrane region" description="Helical" evidence="1">
    <location>
        <begin position="44"/>
        <end position="62"/>
    </location>
</feature>
<evidence type="ECO:0000313" key="2">
    <source>
        <dbReference type="EMBL" id="MOY33982.1"/>
    </source>
</evidence>
<sequence length="68" mass="7593">MVGLPQGLPLSAILFPPLQGEAHAWIYVRCAARTVCNFRHREQSGFVFSAFIIVLFLCRLVLYTGPAE</sequence>
<keyword evidence="1" id="KW-1133">Transmembrane helix</keyword>
<accession>A0A4D5RAF5</accession>
<protein>
    <submittedName>
        <fullName evidence="2">Uncharacterized protein</fullName>
    </submittedName>
</protein>
<keyword evidence="1" id="KW-0472">Membrane</keyword>
<reference evidence="2" key="1">
    <citation type="submission" date="2019-04" db="EMBL/GenBank/DDBJ databases">
        <title>An insight into the mialome of Ixodes scapularis.</title>
        <authorList>
            <person name="Ribeiro J.M."/>
            <person name="Mather T.N."/>
            <person name="Karim S."/>
        </authorList>
    </citation>
    <scope>NUCLEOTIDE SEQUENCE</scope>
</reference>
<keyword evidence="1" id="KW-0812">Transmembrane</keyword>
<dbReference type="EMBL" id="GHJT01000011">
    <property type="protein sequence ID" value="MOY33982.1"/>
    <property type="molecule type" value="Transcribed_RNA"/>
</dbReference>
<proteinExistence type="predicted"/>
<evidence type="ECO:0000256" key="1">
    <source>
        <dbReference type="SAM" id="Phobius"/>
    </source>
</evidence>